<sequence>MLAPQEGTGFLGYLRCNSSSTIKEENHVTIGEHEVPKTTKFKYLGLFVQSNGDIDCDVAHRVQAGWNRWRAATSILCDKRDENVKMNMWSHKGRLNEERGHPGEVGGNTYLKQSKERKVEMVWTCEEKKLVGAGTKSREPHCGGEEV</sequence>
<gene>
    <name evidence="1" type="ORF">E3N88_33543</name>
</gene>
<proteinExistence type="predicted"/>
<protein>
    <submittedName>
        <fullName evidence="1">Uncharacterized protein</fullName>
    </submittedName>
</protein>
<name>A0A5N6MC43_9ASTR</name>
<evidence type="ECO:0000313" key="1">
    <source>
        <dbReference type="EMBL" id="KAD3338022.1"/>
    </source>
</evidence>
<dbReference type="EMBL" id="SZYD01000016">
    <property type="protein sequence ID" value="KAD3338022.1"/>
    <property type="molecule type" value="Genomic_DNA"/>
</dbReference>
<dbReference type="Proteomes" id="UP000326396">
    <property type="component" value="Linkage Group LG6"/>
</dbReference>
<keyword evidence="2" id="KW-1185">Reference proteome</keyword>
<comment type="caution">
    <text evidence="1">The sequence shown here is derived from an EMBL/GenBank/DDBJ whole genome shotgun (WGS) entry which is preliminary data.</text>
</comment>
<evidence type="ECO:0000313" key="2">
    <source>
        <dbReference type="Proteomes" id="UP000326396"/>
    </source>
</evidence>
<dbReference type="AlphaFoldDB" id="A0A5N6MC43"/>
<organism evidence="1 2">
    <name type="scientific">Mikania micrantha</name>
    <name type="common">bitter vine</name>
    <dbReference type="NCBI Taxonomy" id="192012"/>
    <lineage>
        <taxon>Eukaryota</taxon>
        <taxon>Viridiplantae</taxon>
        <taxon>Streptophyta</taxon>
        <taxon>Embryophyta</taxon>
        <taxon>Tracheophyta</taxon>
        <taxon>Spermatophyta</taxon>
        <taxon>Magnoliopsida</taxon>
        <taxon>eudicotyledons</taxon>
        <taxon>Gunneridae</taxon>
        <taxon>Pentapetalae</taxon>
        <taxon>asterids</taxon>
        <taxon>campanulids</taxon>
        <taxon>Asterales</taxon>
        <taxon>Asteraceae</taxon>
        <taxon>Asteroideae</taxon>
        <taxon>Heliantheae alliance</taxon>
        <taxon>Eupatorieae</taxon>
        <taxon>Mikania</taxon>
    </lineage>
</organism>
<reference evidence="1 2" key="1">
    <citation type="submission" date="2019-05" db="EMBL/GenBank/DDBJ databases">
        <title>Mikania micrantha, genome provides insights into the molecular mechanism of rapid growth.</title>
        <authorList>
            <person name="Liu B."/>
        </authorList>
    </citation>
    <scope>NUCLEOTIDE SEQUENCE [LARGE SCALE GENOMIC DNA]</scope>
    <source>
        <strain evidence="1">NLD-2019</strain>
        <tissue evidence="1">Leaf</tissue>
    </source>
</reference>
<accession>A0A5N6MC43</accession>
<dbReference type="OrthoDB" id="768353at2759"/>